<evidence type="ECO:0000256" key="1">
    <source>
        <dbReference type="ARBA" id="ARBA00004141"/>
    </source>
</evidence>
<comment type="caution">
    <text evidence="8">The sequence shown here is derived from an EMBL/GenBank/DDBJ whole genome shotgun (WGS) entry which is preliminary data.</text>
</comment>
<dbReference type="Pfam" id="PF04138">
    <property type="entry name" value="GtrA_DPMS_TM"/>
    <property type="match status" value="1"/>
</dbReference>
<dbReference type="GO" id="GO:0005886">
    <property type="term" value="C:plasma membrane"/>
    <property type="evidence" value="ECO:0007669"/>
    <property type="project" value="TreeGrafter"/>
</dbReference>
<feature type="transmembrane region" description="Helical" evidence="6">
    <location>
        <begin position="178"/>
        <end position="197"/>
    </location>
</feature>
<dbReference type="GO" id="GO:0008962">
    <property type="term" value="F:phosphatidylglycerophosphatase activity"/>
    <property type="evidence" value="ECO:0007669"/>
    <property type="project" value="InterPro"/>
</dbReference>
<gene>
    <name evidence="8" type="ORF">HYR64_03490</name>
</gene>
<dbReference type="Pfam" id="PF00702">
    <property type="entry name" value="Hydrolase"/>
    <property type="match status" value="1"/>
</dbReference>
<proteinExistence type="inferred from homology"/>
<keyword evidence="3 6" id="KW-0812">Transmembrane</keyword>
<dbReference type="InterPro" id="IPR023214">
    <property type="entry name" value="HAD_sf"/>
</dbReference>
<dbReference type="SUPFAM" id="SSF56784">
    <property type="entry name" value="HAD-like"/>
    <property type="match status" value="1"/>
</dbReference>
<evidence type="ECO:0000256" key="4">
    <source>
        <dbReference type="ARBA" id="ARBA00022989"/>
    </source>
</evidence>
<dbReference type="Proteomes" id="UP000727962">
    <property type="component" value="Unassembled WGS sequence"/>
</dbReference>
<dbReference type="PANTHER" id="PTHR38459:SF1">
    <property type="entry name" value="PROPHAGE BACTOPRENOL-LINKED GLUCOSE TRANSLOCASE HOMOLOG"/>
    <property type="match status" value="1"/>
</dbReference>
<dbReference type="Gene3D" id="3.40.50.1000">
    <property type="entry name" value="HAD superfamily/HAD-like"/>
    <property type="match status" value="1"/>
</dbReference>
<dbReference type="InterPro" id="IPR051401">
    <property type="entry name" value="GtrA_CellWall_Glycosyl"/>
</dbReference>
<feature type="transmembrane region" description="Helical" evidence="6">
    <location>
        <begin position="234"/>
        <end position="252"/>
    </location>
</feature>
<dbReference type="GO" id="GO:0000271">
    <property type="term" value="P:polysaccharide biosynthetic process"/>
    <property type="evidence" value="ECO:0007669"/>
    <property type="project" value="InterPro"/>
</dbReference>
<evidence type="ECO:0000313" key="8">
    <source>
        <dbReference type="EMBL" id="MBI1756151.1"/>
    </source>
</evidence>
<dbReference type="NCBIfam" id="TIGR01668">
    <property type="entry name" value="YqeG_hyp_ppase"/>
    <property type="match status" value="1"/>
</dbReference>
<evidence type="ECO:0000256" key="6">
    <source>
        <dbReference type="SAM" id="Phobius"/>
    </source>
</evidence>
<dbReference type="EMBL" id="JACOSL010000023">
    <property type="protein sequence ID" value="MBI1756151.1"/>
    <property type="molecule type" value="Genomic_DNA"/>
</dbReference>
<evidence type="ECO:0000256" key="2">
    <source>
        <dbReference type="ARBA" id="ARBA00009399"/>
    </source>
</evidence>
<dbReference type="AlphaFoldDB" id="A0A931PW10"/>
<reference evidence="8" key="1">
    <citation type="submission" date="2020-07" db="EMBL/GenBank/DDBJ databases">
        <title>Huge and variable diversity of episymbiotic CPR bacteria and DPANN archaea in groundwater ecosystems.</title>
        <authorList>
            <person name="He C.Y."/>
            <person name="Keren R."/>
            <person name="Whittaker M."/>
            <person name="Farag I.F."/>
            <person name="Doudna J."/>
            <person name="Cate J.H.D."/>
            <person name="Banfield J.F."/>
        </authorList>
    </citation>
    <scope>NUCLEOTIDE SEQUENCE</scope>
    <source>
        <strain evidence="8">NC_groundwater_17_Pr7_B-0.1um_64_12</strain>
    </source>
</reference>
<dbReference type="InterPro" id="IPR007267">
    <property type="entry name" value="GtrA_DPMS_TM"/>
</dbReference>
<protein>
    <submittedName>
        <fullName evidence="8">YqeG family HAD IIIA-type phosphatase</fullName>
    </submittedName>
</protein>
<dbReference type="InterPro" id="IPR010021">
    <property type="entry name" value="PGPP1/Gep4"/>
</dbReference>
<keyword evidence="4 6" id="KW-1133">Transmembrane helix</keyword>
<feature type="transmembrane region" description="Helical" evidence="6">
    <location>
        <begin position="273"/>
        <end position="296"/>
    </location>
</feature>
<sequence>MPEIRLETLWAEGKRLILLDVDNTLVEWRGEDFTQEVLGWLEEAKQLGFGLCILSNTRNPARLARIADRLGIRAIQDRFKPSRRMYMLALKEFSVEPEQAVMVGDQILTDVLGANRSKIEAIWVHRISRREFVGTRLNRIVERGVLTLLYRALPVMAGLPDPAAPEEEQTIWTQLSRFAVVGVSSFAIDFGIFMALFKYAPWHGALLSQEFGAWLKHGFPVLFAYQSDAQKACIPVFKTFSASIAILNSFYWNRRWTFGIKSSEERGRQFRRFVLLSVTGLGWNVLFTTIFASIIPGHPNRSAAFASVVATVLVAFWNFGGQRLWAFRKS</sequence>
<evidence type="ECO:0000256" key="3">
    <source>
        <dbReference type="ARBA" id="ARBA00022692"/>
    </source>
</evidence>
<organism evidence="8 9">
    <name type="scientific">Fimbriimonas ginsengisoli</name>
    <dbReference type="NCBI Taxonomy" id="1005039"/>
    <lineage>
        <taxon>Bacteria</taxon>
        <taxon>Bacillati</taxon>
        <taxon>Armatimonadota</taxon>
        <taxon>Fimbriimonadia</taxon>
        <taxon>Fimbriimonadales</taxon>
        <taxon>Fimbriimonadaceae</taxon>
        <taxon>Fimbriimonas</taxon>
    </lineage>
</organism>
<name>A0A931PW10_FIMGI</name>
<dbReference type="InterPro" id="IPR036412">
    <property type="entry name" value="HAD-like_sf"/>
</dbReference>
<feature type="domain" description="GtrA/DPMS transmembrane" evidence="7">
    <location>
        <begin position="238"/>
        <end position="327"/>
    </location>
</feature>
<feature type="transmembrane region" description="Helical" evidence="6">
    <location>
        <begin position="302"/>
        <end position="320"/>
    </location>
</feature>
<evidence type="ECO:0000256" key="5">
    <source>
        <dbReference type="ARBA" id="ARBA00023136"/>
    </source>
</evidence>
<evidence type="ECO:0000259" key="7">
    <source>
        <dbReference type="Pfam" id="PF04138"/>
    </source>
</evidence>
<keyword evidence="5 6" id="KW-0472">Membrane</keyword>
<dbReference type="PANTHER" id="PTHR38459">
    <property type="entry name" value="PROPHAGE BACTOPRENOL-LINKED GLUCOSE TRANSLOCASE HOMOLOG"/>
    <property type="match status" value="1"/>
</dbReference>
<comment type="subcellular location">
    <subcellularLocation>
        <location evidence="1">Membrane</location>
        <topology evidence="1">Multi-pass membrane protein</topology>
    </subcellularLocation>
</comment>
<evidence type="ECO:0000313" key="9">
    <source>
        <dbReference type="Proteomes" id="UP000727962"/>
    </source>
</evidence>
<dbReference type="InterPro" id="IPR006549">
    <property type="entry name" value="HAD-SF_hydro_IIIA"/>
</dbReference>
<comment type="similarity">
    <text evidence="2">Belongs to the GtrA family.</text>
</comment>
<accession>A0A931PW10</accession>
<dbReference type="NCBIfam" id="TIGR01662">
    <property type="entry name" value="HAD-SF-IIIA"/>
    <property type="match status" value="1"/>
</dbReference>